<protein>
    <submittedName>
        <fullName evidence="1">Uncharacterized protein</fullName>
    </submittedName>
</protein>
<evidence type="ECO:0000313" key="2">
    <source>
        <dbReference type="Proteomes" id="UP000716004"/>
    </source>
</evidence>
<sequence length="74" mass="8207">MGPKEQAIILKSFVRILKILPGSKINLRLDVETVVIETLSAVSVCIFNRIVNSGRSVRKLFSHGYDAEFSGESQ</sequence>
<accession>A0A8J7YLQ1</accession>
<evidence type="ECO:0000313" key="1">
    <source>
        <dbReference type="EMBL" id="MBX8632799.1"/>
    </source>
</evidence>
<reference evidence="1" key="1">
    <citation type="submission" date="2021-04" db="EMBL/GenBank/DDBJ databases">
        <title>Genomic insights into ecological role and evolution of a novel Thermoplasmata order Candidatus Sysuiplasmatales.</title>
        <authorList>
            <person name="Yuan Y."/>
        </authorList>
    </citation>
    <scope>NUCLEOTIDE SEQUENCE</scope>
    <source>
        <strain evidence="1">YP2-bin.285</strain>
    </source>
</reference>
<gene>
    <name evidence="1" type="ORF">J9259_09865</name>
</gene>
<dbReference type="AlphaFoldDB" id="A0A8J7YLQ1"/>
<organism evidence="1 2">
    <name type="scientific">Candidatus Sysuiplasma superficiale</name>
    <dbReference type="NCBI Taxonomy" id="2823368"/>
    <lineage>
        <taxon>Archaea</taxon>
        <taxon>Methanobacteriati</taxon>
        <taxon>Thermoplasmatota</taxon>
        <taxon>Thermoplasmata</taxon>
        <taxon>Candidatus Sysuiplasmatales</taxon>
        <taxon>Candidatus Sysuiplasmataceae</taxon>
        <taxon>Candidatus Sysuiplasma</taxon>
    </lineage>
</organism>
<proteinExistence type="predicted"/>
<dbReference type="EMBL" id="JAGVSJ010000072">
    <property type="protein sequence ID" value="MBX8632799.1"/>
    <property type="molecule type" value="Genomic_DNA"/>
</dbReference>
<comment type="caution">
    <text evidence="1">The sequence shown here is derived from an EMBL/GenBank/DDBJ whole genome shotgun (WGS) entry which is preliminary data.</text>
</comment>
<name>A0A8J7YLQ1_9ARCH</name>
<dbReference type="Proteomes" id="UP000716004">
    <property type="component" value="Unassembled WGS sequence"/>
</dbReference>